<keyword evidence="8" id="KW-1185">Reference proteome</keyword>
<evidence type="ECO:0000256" key="2">
    <source>
        <dbReference type="ARBA" id="ARBA00022603"/>
    </source>
</evidence>
<dbReference type="AlphaFoldDB" id="A0A6A6HPH0"/>
<dbReference type="InterPro" id="IPR009057">
    <property type="entry name" value="Homeodomain-like_sf"/>
</dbReference>
<dbReference type="OrthoDB" id="2447880at2759"/>
<dbReference type="InterPro" id="IPR004026">
    <property type="entry name" value="Ada_DNA_repair_Zn-bd"/>
</dbReference>
<dbReference type="GO" id="GO:0032259">
    <property type="term" value="P:methylation"/>
    <property type="evidence" value="ECO:0007669"/>
    <property type="project" value="UniProtKB-KW"/>
</dbReference>
<dbReference type="SUPFAM" id="SSF57884">
    <property type="entry name" value="Ada DNA repair protein, N-terminal domain (N-Ada 10)"/>
    <property type="match status" value="1"/>
</dbReference>
<dbReference type="GO" id="GO:0008168">
    <property type="term" value="F:methyltransferase activity"/>
    <property type="evidence" value="ECO:0007669"/>
    <property type="project" value="UniProtKB-KW"/>
</dbReference>
<dbReference type="GO" id="GO:0003700">
    <property type="term" value="F:DNA-binding transcription factor activity"/>
    <property type="evidence" value="ECO:0007669"/>
    <property type="project" value="InterPro"/>
</dbReference>
<dbReference type="Proteomes" id="UP000800092">
    <property type="component" value="Unassembled WGS sequence"/>
</dbReference>
<dbReference type="InterPro" id="IPR035451">
    <property type="entry name" value="Ada-like_dom_sf"/>
</dbReference>
<dbReference type="GO" id="GO:0043565">
    <property type="term" value="F:sequence-specific DNA binding"/>
    <property type="evidence" value="ECO:0007669"/>
    <property type="project" value="InterPro"/>
</dbReference>
<dbReference type="Gene3D" id="3.40.10.10">
    <property type="entry name" value="DNA Methylphosphotriester Repair Domain"/>
    <property type="match status" value="1"/>
</dbReference>
<feature type="non-terminal residue" evidence="7">
    <location>
        <position position="137"/>
    </location>
</feature>
<protein>
    <recommendedName>
        <fullName evidence="6">HTH araC/xylS-type domain-containing protein</fullName>
    </recommendedName>
</protein>
<comment type="cofactor">
    <cofactor evidence="1">
        <name>Zn(2+)</name>
        <dbReference type="ChEBI" id="CHEBI:29105"/>
    </cofactor>
</comment>
<dbReference type="SUPFAM" id="SSF46689">
    <property type="entry name" value="Homeodomain-like"/>
    <property type="match status" value="1"/>
</dbReference>
<dbReference type="Gene3D" id="1.10.10.60">
    <property type="entry name" value="Homeodomain-like"/>
    <property type="match status" value="1"/>
</dbReference>
<evidence type="ECO:0000256" key="1">
    <source>
        <dbReference type="ARBA" id="ARBA00001947"/>
    </source>
</evidence>
<proteinExistence type="predicted"/>
<dbReference type="Pfam" id="PF00165">
    <property type="entry name" value="HTH_AraC"/>
    <property type="match status" value="1"/>
</dbReference>
<dbReference type="EMBL" id="ML991771">
    <property type="protein sequence ID" value="KAF2239911.1"/>
    <property type="molecule type" value="Genomic_DNA"/>
</dbReference>
<evidence type="ECO:0000256" key="3">
    <source>
        <dbReference type="ARBA" id="ARBA00023015"/>
    </source>
</evidence>
<dbReference type="InterPro" id="IPR018060">
    <property type="entry name" value="HTH_AraC"/>
</dbReference>
<keyword evidence="4" id="KW-0010">Activator</keyword>
<dbReference type="GO" id="GO:0006281">
    <property type="term" value="P:DNA repair"/>
    <property type="evidence" value="ECO:0007669"/>
    <property type="project" value="InterPro"/>
</dbReference>
<accession>A0A6A6HPH0</accession>
<gene>
    <name evidence="7" type="ORF">EV356DRAFT_424753</name>
</gene>
<keyword evidence="2" id="KW-0808">Transferase</keyword>
<feature type="non-terminal residue" evidence="7">
    <location>
        <position position="1"/>
    </location>
</feature>
<reference evidence="7" key="1">
    <citation type="journal article" date="2020" name="Stud. Mycol.">
        <title>101 Dothideomycetes genomes: a test case for predicting lifestyles and emergence of pathogens.</title>
        <authorList>
            <person name="Haridas S."/>
            <person name="Albert R."/>
            <person name="Binder M."/>
            <person name="Bloem J."/>
            <person name="Labutti K."/>
            <person name="Salamov A."/>
            <person name="Andreopoulos B."/>
            <person name="Baker S."/>
            <person name="Barry K."/>
            <person name="Bills G."/>
            <person name="Bluhm B."/>
            <person name="Cannon C."/>
            <person name="Castanera R."/>
            <person name="Culley D."/>
            <person name="Daum C."/>
            <person name="Ezra D."/>
            <person name="Gonzalez J."/>
            <person name="Henrissat B."/>
            <person name="Kuo A."/>
            <person name="Liang C."/>
            <person name="Lipzen A."/>
            <person name="Lutzoni F."/>
            <person name="Magnuson J."/>
            <person name="Mondo S."/>
            <person name="Nolan M."/>
            <person name="Ohm R."/>
            <person name="Pangilinan J."/>
            <person name="Park H.-J."/>
            <person name="Ramirez L."/>
            <person name="Alfaro M."/>
            <person name="Sun H."/>
            <person name="Tritt A."/>
            <person name="Yoshinaga Y."/>
            <person name="Zwiers L.-H."/>
            <person name="Turgeon B."/>
            <person name="Goodwin S."/>
            <person name="Spatafora J."/>
            <person name="Crous P."/>
            <person name="Grigoriev I."/>
        </authorList>
    </citation>
    <scope>NUCLEOTIDE SEQUENCE</scope>
    <source>
        <strain evidence="7">Tuck. ex Michener</strain>
    </source>
</reference>
<evidence type="ECO:0000256" key="4">
    <source>
        <dbReference type="ARBA" id="ARBA00023159"/>
    </source>
</evidence>
<evidence type="ECO:0000256" key="5">
    <source>
        <dbReference type="ARBA" id="ARBA00023163"/>
    </source>
</evidence>
<name>A0A6A6HPH0_VIRVR</name>
<keyword evidence="2" id="KW-0489">Methyltransferase</keyword>
<evidence type="ECO:0000313" key="8">
    <source>
        <dbReference type="Proteomes" id="UP000800092"/>
    </source>
</evidence>
<evidence type="ECO:0000259" key="6">
    <source>
        <dbReference type="PROSITE" id="PS01124"/>
    </source>
</evidence>
<keyword evidence="3" id="KW-0805">Transcription regulation</keyword>
<sequence length="137" mass="15131">WRALTLRDPSANGHFVYCVKSTGIYCRPNCSARLARRANIAFHDSPILAEAAGFRPCKRCRPTLEQEIDPAATAVEKARTILVREAGRRDVSASQPGDGAILKLQDLASKVGLTTGYFHKIFKQKTGMTPKRYLDAL</sequence>
<evidence type="ECO:0000313" key="7">
    <source>
        <dbReference type="EMBL" id="KAF2239911.1"/>
    </source>
</evidence>
<dbReference type="PROSITE" id="PS01124">
    <property type="entry name" value="HTH_ARAC_FAMILY_2"/>
    <property type="match status" value="1"/>
</dbReference>
<dbReference type="GO" id="GO:0008270">
    <property type="term" value="F:zinc ion binding"/>
    <property type="evidence" value="ECO:0007669"/>
    <property type="project" value="InterPro"/>
</dbReference>
<organism evidence="7 8">
    <name type="scientific">Viridothelium virens</name>
    <name type="common">Speckled blister lichen</name>
    <name type="synonym">Trypethelium virens</name>
    <dbReference type="NCBI Taxonomy" id="1048519"/>
    <lineage>
        <taxon>Eukaryota</taxon>
        <taxon>Fungi</taxon>
        <taxon>Dikarya</taxon>
        <taxon>Ascomycota</taxon>
        <taxon>Pezizomycotina</taxon>
        <taxon>Dothideomycetes</taxon>
        <taxon>Dothideomycetes incertae sedis</taxon>
        <taxon>Trypetheliales</taxon>
        <taxon>Trypetheliaceae</taxon>
        <taxon>Viridothelium</taxon>
    </lineage>
</organism>
<feature type="domain" description="HTH araC/xylS-type" evidence="6">
    <location>
        <begin position="104"/>
        <end position="136"/>
    </location>
</feature>
<dbReference type="Pfam" id="PF02805">
    <property type="entry name" value="Ada_Zn_binding"/>
    <property type="match status" value="1"/>
</dbReference>
<keyword evidence="5" id="KW-0804">Transcription</keyword>